<dbReference type="GO" id="GO:0016020">
    <property type="term" value="C:membrane"/>
    <property type="evidence" value="ECO:0007669"/>
    <property type="project" value="InterPro"/>
</dbReference>
<dbReference type="AlphaFoldDB" id="A0A1B3BDJ3"/>
<dbReference type="InterPro" id="IPR007313">
    <property type="entry name" value="FxsA"/>
</dbReference>
<dbReference type="KEGG" id="ksd:KS2013_2133"/>
<dbReference type="EMBL" id="CP012418">
    <property type="protein sequence ID" value="AOE50838.1"/>
    <property type="molecule type" value="Genomic_DNA"/>
</dbReference>
<proteinExistence type="predicted"/>
<evidence type="ECO:0000256" key="1">
    <source>
        <dbReference type="SAM" id="MobiDB-lite"/>
    </source>
</evidence>
<dbReference type="NCBIfam" id="NF008528">
    <property type="entry name" value="PRK11463.1-2"/>
    <property type="match status" value="1"/>
</dbReference>
<gene>
    <name evidence="3" type="ORF">KS2013_2133</name>
</gene>
<feature type="transmembrane region" description="Helical" evidence="2">
    <location>
        <begin position="7"/>
        <end position="28"/>
    </location>
</feature>
<evidence type="ECO:0000313" key="3">
    <source>
        <dbReference type="EMBL" id="AOE50838.1"/>
    </source>
</evidence>
<keyword evidence="2" id="KW-1133">Transmembrane helix</keyword>
<feature type="transmembrane region" description="Helical" evidence="2">
    <location>
        <begin position="34"/>
        <end position="56"/>
    </location>
</feature>
<keyword evidence="4" id="KW-1185">Reference proteome</keyword>
<dbReference type="Pfam" id="PF04186">
    <property type="entry name" value="FxsA"/>
    <property type="match status" value="1"/>
</dbReference>
<name>A0A1B3BDJ3_9GAMM</name>
<sequence length="166" mass="18589">MWFRNFLIVLLLIAIAEIYVLIGVGGVIGTAPTVFLVLLTGVIGISMLRQQGFSVFARLQEKMQQGQPPAQEMVEGVLLIIAGAFLITPGFITDIIGFLWLIPQTRVYFARLLIKKGTFKVQGVSSSTFHQSDRGPYGYPKQPEDDNTIDGEYERTDEKNHDRLEK</sequence>
<dbReference type="Proteomes" id="UP000094147">
    <property type="component" value="Chromosome"/>
</dbReference>
<dbReference type="PANTHER" id="PTHR35335:SF1">
    <property type="entry name" value="UPF0716 PROTEIN FXSA"/>
    <property type="match status" value="1"/>
</dbReference>
<evidence type="ECO:0000256" key="2">
    <source>
        <dbReference type="SAM" id="Phobius"/>
    </source>
</evidence>
<organism evidence="3 4">
    <name type="scientific">Kangiella sediminilitoris</name>
    <dbReference type="NCBI Taxonomy" id="1144748"/>
    <lineage>
        <taxon>Bacteria</taxon>
        <taxon>Pseudomonadati</taxon>
        <taxon>Pseudomonadota</taxon>
        <taxon>Gammaproteobacteria</taxon>
        <taxon>Kangiellales</taxon>
        <taxon>Kangiellaceae</taxon>
        <taxon>Kangiella</taxon>
    </lineage>
</organism>
<protein>
    <submittedName>
        <fullName evidence="3">FxsA cytoplasmic membrane protein</fullName>
    </submittedName>
</protein>
<dbReference type="OrthoDB" id="9792788at2"/>
<keyword evidence="2" id="KW-0472">Membrane</keyword>
<dbReference type="PANTHER" id="PTHR35335">
    <property type="entry name" value="UPF0716 PROTEIN FXSA"/>
    <property type="match status" value="1"/>
</dbReference>
<dbReference type="RefSeq" id="WP_068993697.1">
    <property type="nucleotide sequence ID" value="NZ_CP012418.1"/>
</dbReference>
<dbReference type="STRING" id="1144748.KS2013_2133"/>
<evidence type="ECO:0000313" key="4">
    <source>
        <dbReference type="Proteomes" id="UP000094147"/>
    </source>
</evidence>
<feature type="compositionally biased region" description="Basic and acidic residues" evidence="1">
    <location>
        <begin position="152"/>
        <end position="166"/>
    </location>
</feature>
<reference evidence="4" key="1">
    <citation type="submission" date="2015-08" db="EMBL/GenBank/DDBJ databases">
        <authorList>
            <person name="Kim K.M."/>
        </authorList>
    </citation>
    <scope>NUCLEOTIDE SEQUENCE [LARGE SCALE GENOMIC DNA]</scope>
    <source>
        <strain evidence="4">KCTC 23892</strain>
    </source>
</reference>
<keyword evidence="2" id="KW-0812">Transmembrane</keyword>
<accession>A0A1B3BDJ3</accession>
<feature type="region of interest" description="Disordered" evidence="1">
    <location>
        <begin position="127"/>
        <end position="166"/>
    </location>
</feature>
<feature type="transmembrane region" description="Helical" evidence="2">
    <location>
        <begin position="77"/>
        <end position="102"/>
    </location>
</feature>